<sequence length="161" mass="18082">MKLYTLSILLFIFSSFSIVNAQTAGNSNPPPITDKISNEGWLNDAHKASLLMEKNNAPLIINFTGSDWCGWCKKIKAEIFDTAEFKAWVKENKVVLLELDFPRTIQQSDLLKAQNQSLAQQFQVKGYPTIFVIKGKEVIQTGYVKGGPESWIKSVEANIEI</sequence>
<dbReference type="Gene3D" id="3.40.30.10">
    <property type="entry name" value="Glutaredoxin"/>
    <property type="match status" value="1"/>
</dbReference>
<dbReference type="OrthoDB" id="981626at2"/>
<feature type="signal peptide" evidence="1">
    <location>
        <begin position="1"/>
        <end position="21"/>
    </location>
</feature>
<dbReference type="RefSeq" id="WP_126618560.1">
    <property type="nucleotide sequence ID" value="NZ_CP034563.1"/>
</dbReference>
<dbReference type="KEGG" id="fll:EI427_20730"/>
<evidence type="ECO:0000313" key="3">
    <source>
        <dbReference type="EMBL" id="AZQ64652.1"/>
    </source>
</evidence>
<dbReference type="Pfam" id="PF13098">
    <property type="entry name" value="Thioredoxin_2"/>
    <property type="match status" value="1"/>
</dbReference>
<keyword evidence="1" id="KW-0732">Signal</keyword>
<dbReference type="SUPFAM" id="SSF52833">
    <property type="entry name" value="Thioredoxin-like"/>
    <property type="match status" value="1"/>
</dbReference>
<protein>
    <submittedName>
        <fullName evidence="3">Thioredoxin family protein</fullName>
    </submittedName>
</protein>
<evidence type="ECO:0000256" key="1">
    <source>
        <dbReference type="SAM" id="SignalP"/>
    </source>
</evidence>
<gene>
    <name evidence="3" type="ORF">EI427_20730</name>
</gene>
<feature type="domain" description="Thioredoxin" evidence="2">
    <location>
        <begin position="18"/>
        <end position="160"/>
    </location>
</feature>
<evidence type="ECO:0000313" key="4">
    <source>
        <dbReference type="Proteomes" id="UP000267268"/>
    </source>
</evidence>
<dbReference type="Proteomes" id="UP000267268">
    <property type="component" value="Chromosome 2"/>
</dbReference>
<reference evidence="3 4" key="1">
    <citation type="submission" date="2018-12" db="EMBL/GenBank/DDBJ databases">
        <title>Flammeovirga pectinis sp. nov., isolated from the gut of the Korean scallop, Patinopecten yessoensis.</title>
        <authorList>
            <person name="Bae J.-W."/>
            <person name="Jeong Y.-S."/>
            <person name="Kang W."/>
        </authorList>
    </citation>
    <scope>NUCLEOTIDE SEQUENCE [LARGE SCALE GENOMIC DNA]</scope>
    <source>
        <strain evidence="3 4">L12M1</strain>
    </source>
</reference>
<proteinExistence type="predicted"/>
<dbReference type="PROSITE" id="PS51352">
    <property type="entry name" value="THIOREDOXIN_2"/>
    <property type="match status" value="1"/>
</dbReference>
<keyword evidence="4" id="KW-1185">Reference proteome</keyword>
<organism evidence="3 4">
    <name type="scientific">Flammeovirga pectinis</name>
    <dbReference type="NCBI Taxonomy" id="2494373"/>
    <lineage>
        <taxon>Bacteria</taxon>
        <taxon>Pseudomonadati</taxon>
        <taxon>Bacteroidota</taxon>
        <taxon>Cytophagia</taxon>
        <taxon>Cytophagales</taxon>
        <taxon>Flammeovirgaceae</taxon>
        <taxon>Flammeovirga</taxon>
    </lineage>
</organism>
<name>A0A3S9P9A5_9BACT</name>
<dbReference type="InterPro" id="IPR013766">
    <property type="entry name" value="Thioredoxin_domain"/>
</dbReference>
<dbReference type="AlphaFoldDB" id="A0A3S9P9A5"/>
<feature type="chain" id="PRO_5018974615" evidence="1">
    <location>
        <begin position="22"/>
        <end position="161"/>
    </location>
</feature>
<dbReference type="EMBL" id="CP034563">
    <property type="protein sequence ID" value="AZQ64652.1"/>
    <property type="molecule type" value="Genomic_DNA"/>
</dbReference>
<evidence type="ECO:0000259" key="2">
    <source>
        <dbReference type="PROSITE" id="PS51352"/>
    </source>
</evidence>
<dbReference type="InterPro" id="IPR012336">
    <property type="entry name" value="Thioredoxin-like_fold"/>
</dbReference>
<dbReference type="InterPro" id="IPR036249">
    <property type="entry name" value="Thioredoxin-like_sf"/>
</dbReference>
<accession>A0A3S9P9A5</accession>